<accession>A0A853BKQ2</accession>
<evidence type="ECO:0000256" key="1">
    <source>
        <dbReference type="SAM" id="MobiDB-lite"/>
    </source>
</evidence>
<dbReference type="Proteomes" id="UP000575985">
    <property type="component" value="Unassembled WGS sequence"/>
</dbReference>
<protein>
    <submittedName>
        <fullName evidence="2">Erythromycin esterase-like protein</fullName>
    </submittedName>
</protein>
<dbReference type="CDD" id="cd14728">
    <property type="entry name" value="Ere-like"/>
    <property type="match status" value="1"/>
</dbReference>
<dbReference type="Gene3D" id="3.40.1660.10">
    <property type="entry name" value="EreA-like (biosynthetic domain)"/>
    <property type="match status" value="2"/>
</dbReference>
<dbReference type="Gene3D" id="3.30.1870.10">
    <property type="entry name" value="EreA-like, domain 2"/>
    <property type="match status" value="1"/>
</dbReference>
<dbReference type="AlphaFoldDB" id="A0A853BKQ2"/>
<feature type="compositionally biased region" description="Basic and acidic residues" evidence="1">
    <location>
        <begin position="382"/>
        <end position="394"/>
    </location>
</feature>
<dbReference type="RefSeq" id="WP_246425027.1">
    <property type="nucleotide sequence ID" value="NZ_JACCFO010000001.1"/>
</dbReference>
<feature type="region of interest" description="Disordered" evidence="1">
    <location>
        <begin position="382"/>
        <end position="405"/>
    </location>
</feature>
<comment type="caution">
    <text evidence="2">The sequence shown here is derived from an EMBL/GenBank/DDBJ whole genome shotgun (WGS) entry which is preliminary data.</text>
</comment>
<name>A0A853BKQ2_9ACTN</name>
<evidence type="ECO:0000313" key="2">
    <source>
        <dbReference type="EMBL" id="NYI95305.1"/>
    </source>
</evidence>
<dbReference type="Gene3D" id="1.20.1440.30">
    <property type="entry name" value="Biosynthetic Protein domain"/>
    <property type="match status" value="1"/>
</dbReference>
<dbReference type="GO" id="GO:0046677">
    <property type="term" value="P:response to antibiotic"/>
    <property type="evidence" value="ECO:0007669"/>
    <property type="project" value="InterPro"/>
</dbReference>
<evidence type="ECO:0000313" key="3">
    <source>
        <dbReference type="Proteomes" id="UP000575985"/>
    </source>
</evidence>
<dbReference type="InterPro" id="IPR007815">
    <property type="entry name" value="Emycin_Estase"/>
</dbReference>
<dbReference type="EMBL" id="JACCFO010000001">
    <property type="protein sequence ID" value="NYI95305.1"/>
    <property type="molecule type" value="Genomic_DNA"/>
</dbReference>
<keyword evidence="3" id="KW-1185">Reference proteome</keyword>
<proteinExistence type="predicted"/>
<dbReference type="PANTHER" id="PTHR31299">
    <property type="entry name" value="ESTERASE, PUTATIVE (AFU_ORTHOLOGUE AFUA_1G05850)-RELATED"/>
    <property type="match status" value="1"/>
</dbReference>
<dbReference type="InterPro" id="IPR052036">
    <property type="entry name" value="Hydrolase/PRTase-associated"/>
</dbReference>
<organism evidence="2 3">
    <name type="scientific">Streptomonospora nanhaiensis</name>
    <dbReference type="NCBI Taxonomy" id="1323731"/>
    <lineage>
        <taxon>Bacteria</taxon>
        <taxon>Bacillati</taxon>
        <taxon>Actinomycetota</taxon>
        <taxon>Actinomycetes</taxon>
        <taxon>Streptosporangiales</taxon>
        <taxon>Nocardiopsidaceae</taxon>
        <taxon>Streptomonospora</taxon>
    </lineage>
</organism>
<feature type="region of interest" description="Disordered" evidence="1">
    <location>
        <begin position="464"/>
        <end position="485"/>
    </location>
</feature>
<dbReference type="PIRSF" id="PIRSF036794">
    <property type="entry name" value="UCP_erythr_ester"/>
    <property type="match status" value="1"/>
</dbReference>
<reference evidence="2 3" key="1">
    <citation type="submission" date="2020-07" db="EMBL/GenBank/DDBJ databases">
        <title>Sequencing the genomes of 1000 actinobacteria strains.</title>
        <authorList>
            <person name="Klenk H.-P."/>
        </authorList>
    </citation>
    <scope>NUCLEOTIDE SEQUENCE [LARGE SCALE GENOMIC DNA]</scope>
    <source>
        <strain evidence="2 3">DSM 45927</strain>
    </source>
</reference>
<sequence>MDGDEDAMGGDTAIRDAFTPLEDTRSLDPLLERVGGARFVLLGESSHGTSEFYRWRAAITARLVREKGFSLIAVEGDWPDCLDVHRHLTDDPRTPEDPADALAGFARWPRWMWANREVADLLAVLRGHNAGRPPADRVGFFGLDVYSLWESLRAILDYLRAHHPDQVDAALEAYRCFEPYTGDERAYARSTALVPPGCAEEVASLLAGTKRRAAADDTGAGISGGGGLTRLAAVQNAEVVANAEGYYRAMVGGGPQAWNIRDRHMAATLDRLIEHGGPGAKVVVWAHNTHIGDARATDMAAAGMVNLGQLVRERHAADGVVAVGFGTHSGTVVAGRRWGGDPEVMEVPPARAGSLEDRLHRALPSGASLAVFPEKAVGESRGEVAGDAAAEGRGDAAGQGAGKAAGAAPGEAAAWGSGWLGETLDHRAIGVVYHPEREARGNYVPTVAGQRYDAFVHVDRTTALHPLHGTEPPAPREPETYPSGV</sequence>
<dbReference type="Pfam" id="PF05139">
    <property type="entry name" value="Erythro_esteras"/>
    <property type="match status" value="1"/>
</dbReference>
<dbReference type="InterPro" id="IPR014622">
    <property type="entry name" value="UCP036794_erythomycin"/>
</dbReference>
<gene>
    <name evidence="2" type="ORF">HNR12_001582</name>
</gene>
<dbReference type="PANTHER" id="PTHR31299:SF0">
    <property type="entry name" value="ESTERASE, PUTATIVE (AFU_ORTHOLOGUE AFUA_1G05850)-RELATED"/>
    <property type="match status" value="1"/>
</dbReference>
<dbReference type="SUPFAM" id="SSF159501">
    <property type="entry name" value="EreA/ChaN-like"/>
    <property type="match status" value="2"/>
</dbReference>